<dbReference type="Proteomes" id="UP001457282">
    <property type="component" value="Unassembled WGS sequence"/>
</dbReference>
<keyword evidence="2" id="KW-0789">Thiol protease inhibitor</keyword>
<dbReference type="InterPro" id="IPR000010">
    <property type="entry name" value="Cystatin_dom"/>
</dbReference>
<feature type="signal peptide" evidence="3">
    <location>
        <begin position="1"/>
        <end position="19"/>
    </location>
</feature>
<feature type="chain" id="PRO_5043654509" description="Cystatin domain-containing protein" evidence="3">
    <location>
        <begin position="20"/>
        <end position="114"/>
    </location>
</feature>
<proteinExistence type="predicted"/>
<reference evidence="5 6" key="1">
    <citation type="journal article" date="2023" name="G3 (Bethesda)">
        <title>A chromosome-length genome assembly and annotation of blackberry (Rubus argutus, cv. 'Hillquist').</title>
        <authorList>
            <person name="Bruna T."/>
            <person name="Aryal R."/>
            <person name="Dudchenko O."/>
            <person name="Sargent D.J."/>
            <person name="Mead D."/>
            <person name="Buti M."/>
            <person name="Cavallini A."/>
            <person name="Hytonen T."/>
            <person name="Andres J."/>
            <person name="Pham M."/>
            <person name="Weisz D."/>
            <person name="Mascagni F."/>
            <person name="Usai G."/>
            <person name="Natali L."/>
            <person name="Bassil N."/>
            <person name="Fernandez G.E."/>
            <person name="Lomsadze A."/>
            <person name="Armour M."/>
            <person name="Olukolu B."/>
            <person name="Poorten T."/>
            <person name="Britton C."/>
            <person name="Davik J."/>
            <person name="Ashrafi H."/>
            <person name="Aiden E.L."/>
            <person name="Borodovsky M."/>
            <person name="Worthington M."/>
        </authorList>
    </citation>
    <scope>NUCLEOTIDE SEQUENCE [LARGE SCALE GENOMIC DNA]</scope>
    <source>
        <strain evidence="5">PI 553951</strain>
    </source>
</reference>
<keyword evidence="6" id="KW-1185">Reference proteome</keyword>
<evidence type="ECO:0000259" key="4">
    <source>
        <dbReference type="Pfam" id="PF16845"/>
    </source>
</evidence>
<gene>
    <name evidence="5" type="ORF">M0R45_014675</name>
</gene>
<evidence type="ECO:0000256" key="2">
    <source>
        <dbReference type="ARBA" id="ARBA00022704"/>
    </source>
</evidence>
<sequence length="114" mass="12716">MRYQCFLALVALLLPLVAARLSSHGEHITATTNPIVEAIGKFAVFEYNKHTTKKLVFRRVVSYKPVPKEIAIIYDLVIVAKNESWPSHSSNYRSSVLVGSGGILILKTFGDVHY</sequence>
<dbReference type="EMBL" id="JBEDUW010000003">
    <property type="protein sequence ID" value="KAK9937910.1"/>
    <property type="molecule type" value="Genomic_DNA"/>
</dbReference>
<dbReference type="GO" id="GO:0004869">
    <property type="term" value="F:cysteine-type endopeptidase inhibitor activity"/>
    <property type="evidence" value="ECO:0007669"/>
    <property type="project" value="UniProtKB-KW"/>
</dbReference>
<evidence type="ECO:0000256" key="3">
    <source>
        <dbReference type="SAM" id="SignalP"/>
    </source>
</evidence>
<comment type="caution">
    <text evidence="5">The sequence shown here is derived from an EMBL/GenBank/DDBJ whole genome shotgun (WGS) entry which is preliminary data.</text>
</comment>
<name>A0AAW1XMF4_RUBAR</name>
<keyword evidence="1" id="KW-0646">Protease inhibitor</keyword>
<dbReference type="AlphaFoldDB" id="A0AAW1XMF4"/>
<evidence type="ECO:0000313" key="5">
    <source>
        <dbReference type="EMBL" id="KAK9937910.1"/>
    </source>
</evidence>
<organism evidence="5 6">
    <name type="scientific">Rubus argutus</name>
    <name type="common">Southern blackberry</name>
    <dbReference type="NCBI Taxonomy" id="59490"/>
    <lineage>
        <taxon>Eukaryota</taxon>
        <taxon>Viridiplantae</taxon>
        <taxon>Streptophyta</taxon>
        <taxon>Embryophyta</taxon>
        <taxon>Tracheophyta</taxon>
        <taxon>Spermatophyta</taxon>
        <taxon>Magnoliopsida</taxon>
        <taxon>eudicotyledons</taxon>
        <taxon>Gunneridae</taxon>
        <taxon>Pentapetalae</taxon>
        <taxon>rosids</taxon>
        <taxon>fabids</taxon>
        <taxon>Rosales</taxon>
        <taxon>Rosaceae</taxon>
        <taxon>Rosoideae</taxon>
        <taxon>Rosoideae incertae sedis</taxon>
        <taxon>Rubus</taxon>
    </lineage>
</organism>
<accession>A0AAW1XMF4</accession>
<evidence type="ECO:0000313" key="6">
    <source>
        <dbReference type="Proteomes" id="UP001457282"/>
    </source>
</evidence>
<evidence type="ECO:0000256" key="1">
    <source>
        <dbReference type="ARBA" id="ARBA00022690"/>
    </source>
</evidence>
<protein>
    <recommendedName>
        <fullName evidence="4">Cystatin domain-containing protein</fullName>
    </recommendedName>
</protein>
<feature type="domain" description="Cystatin" evidence="4">
    <location>
        <begin position="31"/>
        <end position="96"/>
    </location>
</feature>
<keyword evidence="3" id="KW-0732">Signal</keyword>
<dbReference type="Gene3D" id="3.10.450.10">
    <property type="match status" value="1"/>
</dbReference>
<dbReference type="InterPro" id="IPR046350">
    <property type="entry name" value="Cystatin_sf"/>
</dbReference>
<dbReference type="Pfam" id="PF16845">
    <property type="entry name" value="SQAPI"/>
    <property type="match status" value="1"/>
</dbReference>
<dbReference type="SUPFAM" id="SSF54403">
    <property type="entry name" value="Cystatin/monellin"/>
    <property type="match status" value="1"/>
</dbReference>